<comment type="subcellular location">
    <subcellularLocation>
        <location evidence="1">Mitochondrion membrane</location>
        <topology evidence="1">Multi-pass membrane protein</topology>
    </subcellularLocation>
</comment>
<evidence type="ECO:0000313" key="17">
    <source>
        <dbReference type="EMBL" id="QEJ81653.1"/>
    </source>
</evidence>
<dbReference type="GeneID" id="41827143"/>
<feature type="transmembrane region" description="Helical" evidence="16">
    <location>
        <begin position="48"/>
        <end position="66"/>
    </location>
</feature>
<evidence type="ECO:0000256" key="4">
    <source>
        <dbReference type="ARBA" id="ARBA00021095"/>
    </source>
</evidence>
<dbReference type="PANTHER" id="PTHR11435">
    <property type="entry name" value="NADH UBIQUINONE OXIDOREDUCTASE SUBUNIT ND6"/>
    <property type="match status" value="1"/>
</dbReference>
<protein>
    <recommendedName>
        <fullName evidence="4">NADH-ubiquinone oxidoreductase chain 6</fullName>
        <ecNumber evidence="3">7.1.1.2</ecNumber>
    </recommendedName>
    <alternativeName>
        <fullName evidence="14">NADH dehydrogenase subunit 6</fullName>
    </alternativeName>
</protein>
<dbReference type="RefSeq" id="YP_009695423.1">
    <property type="nucleotide sequence ID" value="NC_044792.1"/>
</dbReference>
<evidence type="ECO:0000256" key="13">
    <source>
        <dbReference type="ARBA" id="ARBA00023136"/>
    </source>
</evidence>
<evidence type="ECO:0000256" key="14">
    <source>
        <dbReference type="ARBA" id="ARBA00031019"/>
    </source>
</evidence>
<keyword evidence="7 16" id="KW-0812">Transmembrane</keyword>
<dbReference type="GO" id="GO:0008137">
    <property type="term" value="F:NADH dehydrogenase (ubiquinone) activity"/>
    <property type="evidence" value="ECO:0007669"/>
    <property type="project" value="UniProtKB-EC"/>
</dbReference>
<keyword evidence="6" id="KW-0679">Respiratory chain</keyword>
<evidence type="ECO:0000256" key="7">
    <source>
        <dbReference type="ARBA" id="ARBA00022692"/>
    </source>
</evidence>
<name>A0A5C0PX54_9COLE</name>
<evidence type="ECO:0000256" key="3">
    <source>
        <dbReference type="ARBA" id="ARBA00012944"/>
    </source>
</evidence>
<dbReference type="PANTHER" id="PTHR11435:SF1">
    <property type="entry name" value="NADH-UBIQUINONE OXIDOREDUCTASE CHAIN 6"/>
    <property type="match status" value="1"/>
</dbReference>
<proteinExistence type="inferred from homology"/>
<evidence type="ECO:0000256" key="1">
    <source>
        <dbReference type="ARBA" id="ARBA00004225"/>
    </source>
</evidence>
<evidence type="ECO:0000256" key="12">
    <source>
        <dbReference type="ARBA" id="ARBA00023128"/>
    </source>
</evidence>
<keyword evidence="5" id="KW-0813">Transport</keyword>
<evidence type="ECO:0000256" key="8">
    <source>
        <dbReference type="ARBA" id="ARBA00022967"/>
    </source>
</evidence>
<comment type="catalytic activity">
    <reaction evidence="15">
        <text>a ubiquinone + NADH + 5 H(+)(in) = a ubiquinol + NAD(+) + 4 H(+)(out)</text>
        <dbReference type="Rhea" id="RHEA:29091"/>
        <dbReference type="Rhea" id="RHEA-COMP:9565"/>
        <dbReference type="Rhea" id="RHEA-COMP:9566"/>
        <dbReference type="ChEBI" id="CHEBI:15378"/>
        <dbReference type="ChEBI" id="CHEBI:16389"/>
        <dbReference type="ChEBI" id="CHEBI:17976"/>
        <dbReference type="ChEBI" id="CHEBI:57540"/>
        <dbReference type="ChEBI" id="CHEBI:57945"/>
        <dbReference type="EC" id="7.1.1.2"/>
    </reaction>
</comment>
<evidence type="ECO:0000256" key="6">
    <source>
        <dbReference type="ARBA" id="ARBA00022660"/>
    </source>
</evidence>
<keyword evidence="11" id="KW-0520">NAD</keyword>
<evidence type="ECO:0000256" key="5">
    <source>
        <dbReference type="ARBA" id="ARBA00022448"/>
    </source>
</evidence>
<dbReference type="EC" id="7.1.1.2" evidence="3"/>
<dbReference type="EMBL" id="MK292117">
    <property type="protein sequence ID" value="QEJ81653.1"/>
    <property type="molecule type" value="Genomic_DNA"/>
</dbReference>
<accession>A0A5C0PX54</accession>
<feature type="transmembrane region" description="Helical" evidence="16">
    <location>
        <begin position="135"/>
        <end position="156"/>
    </location>
</feature>
<evidence type="ECO:0000256" key="10">
    <source>
        <dbReference type="ARBA" id="ARBA00022989"/>
    </source>
</evidence>
<reference evidence="17" key="1">
    <citation type="journal article" date="2019" name="Mol. Phylogenet. Evol.">
        <title>Phylogenetic analysis provides insights into the evolution of Asian fireflies and adult bioluminescence.</title>
        <authorList>
            <person name="Chen X."/>
            <person name="Dong Z."/>
            <person name="Liu G."/>
            <person name="He J."/>
            <person name="Zhao R."/>
            <person name="Wang W."/>
            <person name="Peng Y."/>
            <person name="Li X."/>
        </authorList>
    </citation>
    <scope>NUCLEOTIDE SEQUENCE</scope>
</reference>
<feature type="transmembrane region" description="Helical" evidence="16">
    <location>
        <begin position="78"/>
        <end position="96"/>
    </location>
</feature>
<keyword evidence="9" id="KW-0249">Electron transport</keyword>
<evidence type="ECO:0000256" key="9">
    <source>
        <dbReference type="ARBA" id="ARBA00022982"/>
    </source>
</evidence>
<gene>
    <name evidence="17" type="primary">ND6</name>
    <name evidence="17" type="ORF">FM08_27</name>
</gene>
<dbReference type="GO" id="GO:0031966">
    <property type="term" value="C:mitochondrial membrane"/>
    <property type="evidence" value="ECO:0007669"/>
    <property type="project" value="UniProtKB-SubCell"/>
</dbReference>
<sequence>MLFWLMSISMMTFLFMQHPMSMGLILLMQTILVSMSTSIMGINSWLSYILFLVMVGGMLILFTYMTSVASNEMFKHSNILLIMLMTGMTSLIYIMMKKKSILSYIKFNNTDSLSLQTQENFSMILLKYLSFPMMLMWLMLIIYLLITMIAAVKITVIKHGPLRQMN</sequence>
<evidence type="ECO:0000256" key="15">
    <source>
        <dbReference type="ARBA" id="ARBA00049551"/>
    </source>
</evidence>
<keyword evidence="8" id="KW-1278">Translocase</keyword>
<organism evidence="17">
    <name type="scientific">Pyrocoelia thibetana</name>
    <dbReference type="NCBI Taxonomy" id="370602"/>
    <lineage>
        <taxon>Eukaryota</taxon>
        <taxon>Metazoa</taxon>
        <taxon>Ecdysozoa</taxon>
        <taxon>Arthropoda</taxon>
        <taxon>Hexapoda</taxon>
        <taxon>Insecta</taxon>
        <taxon>Pterygota</taxon>
        <taxon>Neoptera</taxon>
        <taxon>Endopterygota</taxon>
        <taxon>Coleoptera</taxon>
        <taxon>Polyphaga</taxon>
        <taxon>Elateriformia</taxon>
        <taxon>Elateroidea</taxon>
        <taxon>Lampyridae</taxon>
        <taxon>Lampyrinae</taxon>
        <taxon>Pyrocoelia</taxon>
    </lineage>
</organism>
<keyword evidence="10 16" id="KW-1133">Transmembrane helix</keyword>
<keyword evidence="12 17" id="KW-0496">Mitochondrion</keyword>
<dbReference type="AlphaFoldDB" id="A0A5C0PX54"/>
<dbReference type="CTD" id="4541"/>
<evidence type="ECO:0000256" key="16">
    <source>
        <dbReference type="SAM" id="Phobius"/>
    </source>
</evidence>
<evidence type="ECO:0000256" key="11">
    <source>
        <dbReference type="ARBA" id="ARBA00023027"/>
    </source>
</evidence>
<evidence type="ECO:0000256" key="2">
    <source>
        <dbReference type="ARBA" id="ARBA00005698"/>
    </source>
</evidence>
<comment type="similarity">
    <text evidence="2">Belongs to the complex I subunit 6 family.</text>
</comment>
<keyword evidence="13 16" id="KW-0472">Membrane</keyword>
<geneLocation type="mitochondrion" evidence="17"/>
<dbReference type="InterPro" id="IPR050269">
    <property type="entry name" value="ComplexI_Subunit6"/>
</dbReference>